<keyword evidence="1" id="KW-0343">GTPase activation</keyword>
<organism evidence="8">
    <name type="scientific">Pyrodinium bahamense</name>
    <dbReference type="NCBI Taxonomy" id="73915"/>
    <lineage>
        <taxon>Eukaryota</taxon>
        <taxon>Sar</taxon>
        <taxon>Alveolata</taxon>
        <taxon>Dinophyceae</taxon>
        <taxon>Gonyaulacales</taxon>
        <taxon>Pyrocystaceae</taxon>
        <taxon>Pyrodinium</taxon>
    </lineage>
</organism>
<proteinExistence type="predicted"/>
<evidence type="ECO:0000256" key="3">
    <source>
        <dbReference type="ARBA" id="ARBA00022771"/>
    </source>
</evidence>
<dbReference type="InterPro" id="IPR038508">
    <property type="entry name" value="ArfGAP_dom_sf"/>
</dbReference>
<dbReference type="SUPFAM" id="SSF57863">
    <property type="entry name" value="ArfGap/RecO-like zinc finger"/>
    <property type="match status" value="1"/>
</dbReference>
<dbReference type="GO" id="GO:0000139">
    <property type="term" value="C:Golgi membrane"/>
    <property type="evidence" value="ECO:0007669"/>
    <property type="project" value="GOC"/>
</dbReference>
<dbReference type="Pfam" id="PF01412">
    <property type="entry name" value="ArfGap"/>
    <property type="match status" value="1"/>
</dbReference>
<evidence type="ECO:0000256" key="1">
    <source>
        <dbReference type="ARBA" id="ARBA00022468"/>
    </source>
</evidence>
<dbReference type="PANTHER" id="PTHR45686">
    <property type="entry name" value="ADP-RIBOSYLATION FACTOR GTPASE ACTIVATING PROTEIN 3, ISOFORM H-RELATED"/>
    <property type="match status" value="1"/>
</dbReference>
<evidence type="ECO:0000313" key="8">
    <source>
        <dbReference type="EMBL" id="CAD8360317.1"/>
    </source>
</evidence>
<name>A0A7S0AE39_9DINO</name>
<keyword evidence="3 5" id="KW-0863">Zinc-finger</keyword>
<accession>A0A7S0AE39</accession>
<dbReference type="Gene3D" id="1.10.220.150">
    <property type="entry name" value="Arf GTPase activating protein"/>
    <property type="match status" value="1"/>
</dbReference>
<dbReference type="EMBL" id="HBEG01024388">
    <property type="protein sequence ID" value="CAD8360317.1"/>
    <property type="molecule type" value="Transcribed_RNA"/>
</dbReference>
<sequence length="252" mass="25995">MVDPVADKFFCSQFDDPSNRACCDSGAASPEWASVSHGVYLSIGAAGVHRSLGVRVSFVQSTSMDSWRPVHLRMMELGGNQRFADFLRSQGVAEDLPIRQKYSTRAAQWYRENLRALAEGQAPPPPLPPGVGHLPVDDGSEGAGAELLDRVFAAPRGDGEQPLGAGGMGGAAAAGPAEEQAHSLSKQACECLKSAFRAAAASVSEAVRGKEGVDQATCGKGDASPLAPAAKEAAVACSVAPDRTLSHAAPAA</sequence>
<dbReference type="PRINTS" id="PR00405">
    <property type="entry name" value="REVINTRACTNG"/>
</dbReference>
<dbReference type="SMART" id="SM00105">
    <property type="entry name" value="ArfGap"/>
    <property type="match status" value="1"/>
</dbReference>
<evidence type="ECO:0000256" key="5">
    <source>
        <dbReference type="PROSITE-ProRule" id="PRU00288"/>
    </source>
</evidence>
<gene>
    <name evidence="8" type="ORF">PBAH0796_LOCUS14794</name>
</gene>
<feature type="region of interest" description="Disordered" evidence="6">
    <location>
        <begin position="155"/>
        <end position="179"/>
    </location>
</feature>
<dbReference type="GO" id="GO:0008270">
    <property type="term" value="F:zinc ion binding"/>
    <property type="evidence" value="ECO:0007669"/>
    <property type="project" value="UniProtKB-KW"/>
</dbReference>
<evidence type="ECO:0000256" key="6">
    <source>
        <dbReference type="SAM" id="MobiDB-lite"/>
    </source>
</evidence>
<keyword evidence="2" id="KW-0479">Metal-binding</keyword>
<feature type="domain" description="Arf-GAP" evidence="7">
    <location>
        <begin position="1"/>
        <end position="123"/>
    </location>
</feature>
<dbReference type="CDD" id="cd08830">
    <property type="entry name" value="ArfGap_ArfGap1"/>
    <property type="match status" value="1"/>
</dbReference>
<dbReference type="AlphaFoldDB" id="A0A7S0AE39"/>
<dbReference type="PANTHER" id="PTHR45686:SF18">
    <property type="entry name" value="ADP-RIBOSYLATION FACTOR GTPASE-ACTIVATING PROTEIN GCS1"/>
    <property type="match status" value="1"/>
</dbReference>
<reference evidence="8" key="1">
    <citation type="submission" date="2021-01" db="EMBL/GenBank/DDBJ databases">
        <authorList>
            <person name="Corre E."/>
            <person name="Pelletier E."/>
            <person name="Niang G."/>
            <person name="Scheremetjew M."/>
            <person name="Finn R."/>
            <person name="Kale V."/>
            <person name="Holt S."/>
            <person name="Cochrane G."/>
            <person name="Meng A."/>
            <person name="Brown T."/>
            <person name="Cohen L."/>
        </authorList>
    </citation>
    <scope>NUCLEOTIDE SEQUENCE</scope>
    <source>
        <strain evidence="8">Pbaha01</strain>
    </source>
</reference>
<dbReference type="InterPro" id="IPR001164">
    <property type="entry name" value="ArfGAP_dom"/>
</dbReference>
<evidence type="ECO:0000259" key="7">
    <source>
        <dbReference type="PROSITE" id="PS50115"/>
    </source>
</evidence>
<keyword evidence="4" id="KW-0862">Zinc</keyword>
<evidence type="ECO:0000256" key="2">
    <source>
        <dbReference type="ARBA" id="ARBA00022723"/>
    </source>
</evidence>
<dbReference type="GO" id="GO:0005096">
    <property type="term" value="F:GTPase activator activity"/>
    <property type="evidence" value="ECO:0007669"/>
    <property type="project" value="UniProtKB-KW"/>
</dbReference>
<dbReference type="InterPro" id="IPR037278">
    <property type="entry name" value="ARFGAP/RecO"/>
</dbReference>
<dbReference type="PROSITE" id="PS50115">
    <property type="entry name" value="ARFGAP"/>
    <property type="match status" value="1"/>
</dbReference>
<dbReference type="GO" id="GO:0048205">
    <property type="term" value="P:COPI coating of Golgi vesicle"/>
    <property type="evidence" value="ECO:0007669"/>
    <property type="project" value="TreeGrafter"/>
</dbReference>
<evidence type="ECO:0000256" key="4">
    <source>
        <dbReference type="ARBA" id="ARBA00022833"/>
    </source>
</evidence>
<protein>
    <recommendedName>
        <fullName evidence="7">Arf-GAP domain-containing protein</fullName>
    </recommendedName>
</protein>